<evidence type="ECO:0008006" key="9">
    <source>
        <dbReference type="Google" id="ProtNLM"/>
    </source>
</evidence>
<dbReference type="Pfam" id="PF07963">
    <property type="entry name" value="N_methyl"/>
    <property type="match status" value="1"/>
</dbReference>
<dbReference type="InterPro" id="IPR045584">
    <property type="entry name" value="Pilin-like"/>
</dbReference>
<dbReference type="Gene3D" id="3.30.700.10">
    <property type="entry name" value="Glycoprotein, Type 4 Pilin"/>
    <property type="match status" value="1"/>
</dbReference>
<evidence type="ECO:0000256" key="6">
    <source>
        <dbReference type="SAM" id="Phobius"/>
    </source>
</evidence>
<dbReference type="GO" id="GO:0016020">
    <property type="term" value="C:membrane"/>
    <property type="evidence" value="ECO:0007669"/>
    <property type="project" value="UniProtKB-SubCell"/>
</dbReference>
<evidence type="ECO:0000256" key="4">
    <source>
        <dbReference type="ARBA" id="ARBA00022989"/>
    </source>
</evidence>
<dbReference type="PANTHER" id="PTHR30093:SF44">
    <property type="entry name" value="TYPE II SECRETION SYSTEM CORE PROTEIN G"/>
    <property type="match status" value="1"/>
</dbReference>
<sequence length="142" mass="15517">MKINKGFTLVELLVVATIIAILAGIGVTSYISLSRQSRDSRRKADLENLRSALEMYRSENNYYPLDLSELIPSKYVNNVPVDPKTQASYVYCPSPGVSGNQLNYDLCASLEQTSNTTTCCSVSNSCGTGVTCNYKLTPLGEE</sequence>
<keyword evidence="4 6" id="KW-1133">Transmembrane helix</keyword>
<gene>
    <name evidence="7" type="ORF">A2209_02015</name>
</gene>
<accession>A0A1F7KEL5</accession>
<evidence type="ECO:0000256" key="2">
    <source>
        <dbReference type="ARBA" id="ARBA00022481"/>
    </source>
</evidence>
<dbReference type="EMBL" id="MGBG01000008">
    <property type="protein sequence ID" value="OGK66305.1"/>
    <property type="molecule type" value="Genomic_DNA"/>
</dbReference>
<dbReference type="PRINTS" id="PR00813">
    <property type="entry name" value="BCTERIALGSPG"/>
</dbReference>
<dbReference type="NCBIfam" id="TIGR02532">
    <property type="entry name" value="IV_pilin_GFxxxE"/>
    <property type="match status" value="1"/>
</dbReference>
<dbReference type="Proteomes" id="UP000178450">
    <property type="component" value="Unassembled WGS sequence"/>
</dbReference>
<evidence type="ECO:0000313" key="7">
    <source>
        <dbReference type="EMBL" id="OGK66305.1"/>
    </source>
</evidence>
<keyword evidence="3 6" id="KW-0812">Transmembrane</keyword>
<dbReference type="InterPro" id="IPR000983">
    <property type="entry name" value="Bac_GSPG_pilin"/>
</dbReference>
<dbReference type="InterPro" id="IPR012902">
    <property type="entry name" value="N_methyl_site"/>
</dbReference>
<feature type="transmembrane region" description="Helical" evidence="6">
    <location>
        <begin position="12"/>
        <end position="33"/>
    </location>
</feature>
<dbReference type="AlphaFoldDB" id="A0A1F7KEL5"/>
<name>A0A1F7KEL5_9BACT</name>
<comment type="subcellular location">
    <subcellularLocation>
        <location evidence="1">Membrane</location>
        <topology evidence="1">Single-pass membrane protein</topology>
    </subcellularLocation>
</comment>
<reference evidence="7 8" key="1">
    <citation type="journal article" date="2016" name="Nat. Commun.">
        <title>Thousands of microbial genomes shed light on interconnected biogeochemical processes in an aquifer system.</title>
        <authorList>
            <person name="Anantharaman K."/>
            <person name="Brown C.T."/>
            <person name="Hug L.A."/>
            <person name="Sharon I."/>
            <person name="Castelle C.J."/>
            <person name="Probst A.J."/>
            <person name="Thomas B.C."/>
            <person name="Singh A."/>
            <person name="Wilkins M.J."/>
            <person name="Karaoz U."/>
            <person name="Brodie E.L."/>
            <person name="Williams K.H."/>
            <person name="Hubbard S.S."/>
            <person name="Banfield J.F."/>
        </authorList>
    </citation>
    <scope>NUCLEOTIDE SEQUENCE [LARGE SCALE GENOMIC DNA]</scope>
</reference>
<dbReference type="PROSITE" id="PS00409">
    <property type="entry name" value="PROKAR_NTER_METHYL"/>
    <property type="match status" value="1"/>
</dbReference>
<organism evidence="7 8">
    <name type="scientific">Candidatus Roizmanbacteria bacterium RIFOXYA1_FULL_41_12</name>
    <dbReference type="NCBI Taxonomy" id="1802082"/>
    <lineage>
        <taxon>Bacteria</taxon>
        <taxon>Candidatus Roizmaniibacteriota</taxon>
    </lineage>
</organism>
<proteinExistence type="predicted"/>
<keyword evidence="5 6" id="KW-0472">Membrane</keyword>
<dbReference type="GO" id="GO:0015627">
    <property type="term" value="C:type II protein secretion system complex"/>
    <property type="evidence" value="ECO:0007669"/>
    <property type="project" value="InterPro"/>
</dbReference>
<comment type="caution">
    <text evidence="7">The sequence shown here is derived from an EMBL/GenBank/DDBJ whole genome shotgun (WGS) entry which is preliminary data.</text>
</comment>
<evidence type="ECO:0000313" key="8">
    <source>
        <dbReference type="Proteomes" id="UP000178450"/>
    </source>
</evidence>
<evidence type="ECO:0000256" key="5">
    <source>
        <dbReference type="ARBA" id="ARBA00023136"/>
    </source>
</evidence>
<evidence type="ECO:0000256" key="1">
    <source>
        <dbReference type="ARBA" id="ARBA00004167"/>
    </source>
</evidence>
<dbReference type="SUPFAM" id="SSF54523">
    <property type="entry name" value="Pili subunits"/>
    <property type="match status" value="1"/>
</dbReference>
<dbReference type="GO" id="GO:0015628">
    <property type="term" value="P:protein secretion by the type II secretion system"/>
    <property type="evidence" value="ECO:0007669"/>
    <property type="project" value="InterPro"/>
</dbReference>
<evidence type="ECO:0000256" key="3">
    <source>
        <dbReference type="ARBA" id="ARBA00022692"/>
    </source>
</evidence>
<keyword evidence="2" id="KW-0488">Methylation</keyword>
<protein>
    <recommendedName>
        <fullName evidence="9">Type II secretion system protein GspG C-terminal domain-containing protein</fullName>
    </recommendedName>
</protein>
<dbReference type="PANTHER" id="PTHR30093">
    <property type="entry name" value="GENERAL SECRETION PATHWAY PROTEIN G"/>
    <property type="match status" value="1"/>
</dbReference>